<dbReference type="Pfam" id="PF05593">
    <property type="entry name" value="RHS_repeat"/>
    <property type="match status" value="1"/>
</dbReference>
<comment type="caution">
    <text evidence="3">The sequence shown here is derived from an EMBL/GenBank/DDBJ whole genome shotgun (WGS) entry which is preliminary data.</text>
</comment>
<evidence type="ECO:0000313" key="4">
    <source>
        <dbReference type="Proteomes" id="UP001156870"/>
    </source>
</evidence>
<sequence length="1017" mass="109802">MMLFSIPIRFYLYACFLPLLLCTSLSVHAARLSYGSDQEVGGATTGDYYITWSLDNSSAAFLLYENGNEVLSGSNLGTNIHWFRGKPNGNYEYYARECYFGGCRESNRINVTVNRIPAPATPQLSVNTTVSSTGTFQLSWNAVTGATRYETLDYPPPSSSIPNRRWVSAGAALSKSYTMPDGTYTHQMRACGEGGCSARSNEITVIVVRAPGKPTSLGGVPATHRGSAITVNWGASSGTVSRYELYQRKNNGNWGRIYNSTGRSHRISGLSSGTYDFRVRACNVRSGHTSCSAYQTTNRMTVVIPPAAPANVSGVDNGSPNISHSNTFNLSWSASAGANSYALSYGNTQVYRGPNTNHTISGLADGNYTFRVKACSEYNNVTACSQEKSWPFVIVAKTPGTSTLNATANTDNGTATVSWSAATGPVDHYELEWQHNGAAWQPYSSGTARSQTFNNLADGTYAFRVRACNRYSFSIYDNTVEQNRCSAFSNTRTTLAVSRPGVPGNITGIVATNHSGASTLQWGASSGNVARYELDQKKNNGNWSSVYRGPNRSQQINGLTDGTYEFRVRACNVYGSSTVCSGYRQSSTTTVVVSPAAPEGLSGVGGGSPNISHSHTFNLSWSASAGANSYVLSYGNTEVYNGPETAYTLSGLADGNYTFRVKACNQYGNITACSQEKSWPFVMVAATPSQPVVTASATSDTGTVTVNWPTVAGSVDHYELEWQSNGAQWQRYSSGVALSYTLNNLTDGSYAFRSRACNNYTFRIYDNDVEQTTCSDFSDVRTSLVAIKPGMPGGITGVPATNRSGAFTIGWGESSGNVVRYELEQKKESGSWSQVYRGANRSQPVNALTDGTYQFRVRACNAHGSFTTCSDYRQSGSVIIARTPGTPNRITAPAVAADGQFTVSWQTASGTVDHYELFQKLNNNDWVSIYTGASTSRPITVEPGTYQYQVRACNTVSTFTSCSPVQTSGLVLVATQASKQYTYDALGRLIQVDVNETKKSEYHYDPAGNRTTVTDHE</sequence>
<dbReference type="NCBIfam" id="TIGR01643">
    <property type="entry name" value="YD_repeat_2x"/>
    <property type="match status" value="1"/>
</dbReference>
<dbReference type="SMART" id="SM00060">
    <property type="entry name" value="FN3"/>
    <property type="match status" value="9"/>
</dbReference>
<dbReference type="InterPro" id="IPR053171">
    <property type="entry name" value="Viral_Tip_Attach_Protein"/>
</dbReference>
<dbReference type="SUPFAM" id="SSF49265">
    <property type="entry name" value="Fibronectin type III"/>
    <property type="match status" value="5"/>
</dbReference>
<protein>
    <recommendedName>
        <fullName evidence="2">Fibronectin type-III domain-containing protein</fullName>
    </recommendedName>
</protein>
<organism evidence="3 4">
    <name type="scientific">Marinibactrum halimedae</name>
    <dbReference type="NCBI Taxonomy" id="1444977"/>
    <lineage>
        <taxon>Bacteria</taxon>
        <taxon>Pseudomonadati</taxon>
        <taxon>Pseudomonadota</taxon>
        <taxon>Gammaproteobacteria</taxon>
        <taxon>Cellvibrionales</taxon>
        <taxon>Cellvibrionaceae</taxon>
        <taxon>Marinibactrum</taxon>
    </lineage>
</organism>
<keyword evidence="4" id="KW-1185">Reference proteome</keyword>
<dbReference type="InterPro" id="IPR006530">
    <property type="entry name" value="YD"/>
</dbReference>
<name>A0AA37T656_9GAMM</name>
<evidence type="ECO:0000313" key="3">
    <source>
        <dbReference type="EMBL" id="GLS26424.1"/>
    </source>
</evidence>
<dbReference type="CDD" id="cd00063">
    <property type="entry name" value="FN3"/>
    <property type="match status" value="6"/>
</dbReference>
<dbReference type="PROSITE" id="PS50853">
    <property type="entry name" value="FN3"/>
    <property type="match status" value="5"/>
</dbReference>
<feature type="signal peptide" evidence="1">
    <location>
        <begin position="1"/>
        <end position="29"/>
    </location>
</feature>
<dbReference type="EMBL" id="BSPD01000051">
    <property type="protein sequence ID" value="GLS26424.1"/>
    <property type="molecule type" value="Genomic_DNA"/>
</dbReference>
<dbReference type="Pfam" id="PF00041">
    <property type="entry name" value="fn3"/>
    <property type="match status" value="1"/>
</dbReference>
<dbReference type="PANTHER" id="PTHR36251">
    <property type="entry name" value="FELS-1 PROPHAGE HOST SPECIFICITY PROTEIN-RELATED"/>
    <property type="match status" value="1"/>
</dbReference>
<evidence type="ECO:0000256" key="1">
    <source>
        <dbReference type="SAM" id="SignalP"/>
    </source>
</evidence>
<proteinExistence type="predicted"/>
<feature type="domain" description="Fibronectin type-III" evidence="2">
    <location>
        <begin position="687"/>
        <end position="776"/>
    </location>
</feature>
<feature type="chain" id="PRO_5041292550" description="Fibronectin type-III domain-containing protein" evidence="1">
    <location>
        <begin position="30"/>
        <end position="1017"/>
    </location>
</feature>
<feature type="domain" description="Fibronectin type-III" evidence="2">
    <location>
        <begin position="210"/>
        <end position="307"/>
    </location>
</feature>
<gene>
    <name evidence="3" type="ORF">GCM10007877_21400</name>
</gene>
<dbReference type="Proteomes" id="UP001156870">
    <property type="component" value="Unassembled WGS sequence"/>
</dbReference>
<accession>A0AA37T656</accession>
<dbReference type="RefSeq" id="WP_232595775.1">
    <property type="nucleotide sequence ID" value="NZ_BSPD01000051.1"/>
</dbReference>
<dbReference type="PANTHER" id="PTHR36251:SF2">
    <property type="entry name" value="GIFSY-2 PROPHAGE HOST SPECIFICITY PROTEIN J, PHAGE LAMBDA"/>
    <property type="match status" value="1"/>
</dbReference>
<feature type="domain" description="Fibronectin type-III" evidence="2">
    <location>
        <begin position="502"/>
        <end position="596"/>
    </location>
</feature>
<reference evidence="3 4" key="1">
    <citation type="journal article" date="2014" name="Int. J. Syst. Evol. Microbiol.">
        <title>Complete genome sequence of Corynebacterium casei LMG S-19264T (=DSM 44701T), isolated from a smear-ripened cheese.</title>
        <authorList>
            <consortium name="US DOE Joint Genome Institute (JGI-PGF)"/>
            <person name="Walter F."/>
            <person name="Albersmeier A."/>
            <person name="Kalinowski J."/>
            <person name="Ruckert C."/>
        </authorList>
    </citation>
    <scope>NUCLEOTIDE SEQUENCE [LARGE SCALE GENOMIC DNA]</scope>
    <source>
        <strain evidence="3 4">NBRC 110095</strain>
    </source>
</reference>
<feature type="domain" description="Fibronectin type-III" evidence="2">
    <location>
        <begin position="791"/>
        <end position="883"/>
    </location>
</feature>
<dbReference type="InterPro" id="IPR003961">
    <property type="entry name" value="FN3_dom"/>
</dbReference>
<dbReference type="InterPro" id="IPR031325">
    <property type="entry name" value="RHS_repeat"/>
</dbReference>
<evidence type="ECO:0000259" key="2">
    <source>
        <dbReference type="PROSITE" id="PS50853"/>
    </source>
</evidence>
<dbReference type="Gene3D" id="2.60.40.10">
    <property type="entry name" value="Immunoglobulins"/>
    <property type="match status" value="10"/>
</dbReference>
<dbReference type="InterPro" id="IPR036116">
    <property type="entry name" value="FN3_sf"/>
</dbReference>
<feature type="domain" description="Fibronectin type-III" evidence="2">
    <location>
        <begin position="400"/>
        <end position="487"/>
    </location>
</feature>
<dbReference type="AlphaFoldDB" id="A0AA37T656"/>
<keyword evidence="1" id="KW-0732">Signal</keyword>
<dbReference type="InterPro" id="IPR013783">
    <property type="entry name" value="Ig-like_fold"/>
</dbReference>